<evidence type="ECO:0000313" key="8">
    <source>
        <dbReference type="EMBL" id="NJC28208.1"/>
    </source>
</evidence>
<comment type="caution">
    <text evidence="8">The sequence shown here is derived from an EMBL/GenBank/DDBJ whole genome shotgun (WGS) entry which is preliminary data.</text>
</comment>
<comment type="similarity">
    <text evidence="1 4">Belongs to the SIS family. GutQ/KpsF subfamily.</text>
</comment>
<dbReference type="PANTHER" id="PTHR42745:SF1">
    <property type="entry name" value="ARABINOSE 5-PHOSPHATE ISOMERASE KDSD"/>
    <property type="match status" value="1"/>
</dbReference>
<name>A0ABX0XFW6_9BACT</name>
<dbReference type="NCBIfam" id="TIGR00393">
    <property type="entry name" value="kpsF"/>
    <property type="match status" value="1"/>
</dbReference>
<feature type="domain" description="CBS" evidence="6">
    <location>
        <begin position="272"/>
        <end position="324"/>
    </location>
</feature>
<reference evidence="8 9" key="1">
    <citation type="submission" date="2020-03" db="EMBL/GenBank/DDBJ databases">
        <title>Genomic Encyclopedia of Type Strains, Phase IV (KMG-IV): sequencing the most valuable type-strain genomes for metagenomic binning, comparative biology and taxonomic classification.</title>
        <authorList>
            <person name="Goeker M."/>
        </authorList>
    </citation>
    <scope>NUCLEOTIDE SEQUENCE [LARGE SCALE GENOMIC DNA]</scope>
    <source>
        <strain evidence="8 9">DSM 105096</strain>
    </source>
</reference>
<dbReference type="Gene3D" id="3.40.50.10490">
    <property type="entry name" value="Glucose-6-phosphate isomerase like protein, domain 1"/>
    <property type="match status" value="1"/>
</dbReference>
<sequence length="324" mass="34658">MRKPSPVIDVARRTLQIEAAALTNLIDTIDARFEASVTAIYACEGRVIVTGIGKTALVGKKIVATLNSTGTPATFLHAADAIHGDIGMVQPNDIVLAISRSGETAELKMLALLTRQLGNPLIAMVSRPDCSLGQSADYLLLAPFDREADPNELAPTTSTTLQMALGDAVATSLLALRGFSPEDFARYHPGGSLGKQMYLRVSDLYPHNQQPVVRPSTSLQETVLEMTAKCLGATAVLEEGSDRLAGIVTDGDLRRLLSSTTNLVRVTAAKMMTATPKTVHKDTLAIRALATLRQHSITQLPVVGDEGEYLGFLHLHDLVREGLV</sequence>
<organism evidence="8 9">
    <name type="scientific">Neolewinella antarctica</name>
    <dbReference type="NCBI Taxonomy" id="442734"/>
    <lineage>
        <taxon>Bacteria</taxon>
        <taxon>Pseudomonadati</taxon>
        <taxon>Bacteroidota</taxon>
        <taxon>Saprospiria</taxon>
        <taxon>Saprospirales</taxon>
        <taxon>Lewinellaceae</taxon>
        <taxon>Neolewinella</taxon>
    </lineage>
</organism>
<keyword evidence="9" id="KW-1185">Reference proteome</keyword>
<gene>
    <name evidence="8" type="ORF">GGR27_003729</name>
</gene>
<dbReference type="GO" id="GO:0019146">
    <property type="term" value="F:arabinose-5-phosphate isomerase activity"/>
    <property type="evidence" value="ECO:0007669"/>
    <property type="project" value="UniProtKB-EC"/>
</dbReference>
<feature type="domain" description="SIS" evidence="7">
    <location>
        <begin position="36"/>
        <end position="179"/>
    </location>
</feature>
<keyword evidence="2" id="KW-0677">Repeat</keyword>
<evidence type="ECO:0000259" key="6">
    <source>
        <dbReference type="PROSITE" id="PS51371"/>
    </source>
</evidence>
<evidence type="ECO:0000313" key="9">
    <source>
        <dbReference type="Proteomes" id="UP000770785"/>
    </source>
</evidence>
<dbReference type="PROSITE" id="PS51464">
    <property type="entry name" value="SIS"/>
    <property type="match status" value="1"/>
</dbReference>
<dbReference type="RefSeq" id="WP_168039994.1">
    <property type="nucleotide sequence ID" value="NZ_JAATJH010000009.1"/>
</dbReference>
<dbReference type="InterPro" id="IPR050986">
    <property type="entry name" value="GutQ/KpsF_isomerases"/>
</dbReference>
<evidence type="ECO:0000256" key="2">
    <source>
        <dbReference type="ARBA" id="ARBA00022737"/>
    </source>
</evidence>
<dbReference type="InterPro" id="IPR046342">
    <property type="entry name" value="CBS_dom_sf"/>
</dbReference>
<accession>A0ABX0XFW6</accession>
<dbReference type="InterPro" id="IPR004800">
    <property type="entry name" value="KdsD/KpsF-type"/>
</dbReference>
<keyword evidence="3 5" id="KW-0129">CBS domain</keyword>
<dbReference type="EC" id="5.3.1.13" evidence="8"/>
<evidence type="ECO:0000256" key="3">
    <source>
        <dbReference type="ARBA" id="ARBA00023122"/>
    </source>
</evidence>
<dbReference type="Pfam" id="PF00571">
    <property type="entry name" value="CBS"/>
    <property type="match status" value="2"/>
</dbReference>
<dbReference type="SUPFAM" id="SSF53697">
    <property type="entry name" value="SIS domain"/>
    <property type="match status" value="1"/>
</dbReference>
<dbReference type="CDD" id="cd05014">
    <property type="entry name" value="SIS_Kpsf"/>
    <property type="match status" value="1"/>
</dbReference>
<dbReference type="Gene3D" id="3.10.580.10">
    <property type="entry name" value="CBS-domain"/>
    <property type="match status" value="1"/>
</dbReference>
<protein>
    <submittedName>
        <fullName evidence="8">Arabinose-5-phosphate isomerase</fullName>
        <ecNumber evidence="8">5.3.1.13</ecNumber>
    </submittedName>
</protein>
<evidence type="ECO:0000259" key="7">
    <source>
        <dbReference type="PROSITE" id="PS51464"/>
    </source>
</evidence>
<dbReference type="PROSITE" id="PS51371">
    <property type="entry name" value="CBS"/>
    <property type="match status" value="2"/>
</dbReference>
<dbReference type="InterPro" id="IPR035474">
    <property type="entry name" value="SIS_Kpsf"/>
</dbReference>
<dbReference type="SMART" id="SM00116">
    <property type="entry name" value="CBS"/>
    <property type="match status" value="2"/>
</dbReference>
<evidence type="ECO:0000256" key="5">
    <source>
        <dbReference type="PROSITE-ProRule" id="PRU00703"/>
    </source>
</evidence>
<dbReference type="CDD" id="cd04604">
    <property type="entry name" value="CBS_pair_SIS_assoc"/>
    <property type="match status" value="1"/>
</dbReference>
<dbReference type="InterPro" id="IPR000644">
    <property type="entry name" value="CBS_dom"/>
</dbReference>
<dbReference type="InterPro" id="IPR001347">
    <property type="entry name" value="SIS_dom"/>
</dbReference>
<proteinExistence type="inferred from homology"/>
<dbReference type="Proteomes" id="UP000770785">
    <property type="component" value="Unassembled WGS sequence"/>
</dbReference>
<evidence type="ECO:0000256" key="1">
    <source>
        <dbReference type="ARBA" id="ARBA00008165"/>
    </source>
</evidence>
<dbReference type="InterPro" id="IPR046348">
    <property type="entry name" value="SIS_dom_sf"/>
</dbReference>
<evidence type="ECO:0000256" key="4">
    <source>
        <dbReference type="PIRNR" id="PIRNR004692"/>
    </source>
</evidence>
<keyword evidence="8" id="KW-0413">Isomerase</keyword>
<dbReference type="Pfam" id="PF01380">
    <property type="entry name" value="SIS"/>
    <property type="match status" value="1"/>
</dbReference>
<dbReference type="PIRSF" id="PIRSF004692">
    <property type="entry name" value="KdsD_KpsF"/>
    <property type="match status" value="1"/>
</dbReference>
<dbReference type="PANTHER" id="PTHR42745">
    <property type="match status" value="1"/>
</dbReference>
<dbReference type="EMBL" id="JAATJH010000009">
    <property type="protein sequence ID" value="NJC28208.1"/>
    <property type="molecule type" value="Genomic_DNA"/>
</dbReference>
<feature type="domain" description="CBS" evidence="6">
    <location>
        <begin position="204"/>
        <end position="263"/>
    </location>
</feature>